<evidence type="ECO:0000256" key="4">
    <source>
        <dbReference type="SAM" id="Phobius"/>
    </source>
</evidence>
<dbReference type="PROSITE" id="PS01124">
    <property type="entry name" value="HTH_ARAC_FAMILY_2"/>
    <property type="match status" value="1"/>
</dbReference>
<dbReference type="AlphaFoldDB" id="A0A0M7AD08"/>
<dbReference type="InterPro" id="IPR018060">
    <property type="entry name" value="HTH_AraC"/>
</dbReference>
<feature type="transmembrane region" description="Helical" evidence="4">
    <location>
        <begin position="57"/>
        <end position="77"/>
    </location>
</feature>
<dbReference type="Proteomes" id="UP000049983">
    <property type="component" value="Unassembled WGS sequence"/>
</dbReference>
<accession>A0A0M7AD08</accession>
<evidence type="ECO:0000256" key="3">
    <source>
        <dbReference type="ARBA" id="ARBA00023163"/>
    </source>
</evidence>
<dbReference type="OrthoDB" id="345413at2"/>
<gene>
    <name evidence="6" type="ORF">LA5096_01131</name>
</gene>
<reference evidence="7" key="1">
    <citation type="submission" date="2015-07" db="EMBL/GenBank/DDBJ databases">
        <authorList>
            <person name="Rodrigo-Torres Lidia"/>
            <person name="Arahal R.David."/>
        </authorList>
    </citation>
    <scope>NUCLEOTIDE SEQUENCE [LARGE SCALE GENOMIC DNA]</scope>
    <source>
        <strain evidence="7">CECT 5096</strain>
    </source>
</reference>
<keyword evidence="7" id="KW-1185">Reference proteome</keyword>
<evidence type="ECO:0000313" key="6">
    <source>
        <dbReference type="EMBL" id="CTQ66527.1"/>
    </source>
</evidence>
<keyword evidence="4" id="KW-0472">Membrane</keyword>
<feature type="transmembrane region" description="Helical" evidence="4">
    <location>
        <begin position="6"/>
        <end position="23"/>
    </location>
</feature>
<feature type="transmembrane region" description="Helical" evidence="4">
    <location>
        <begin position="178"/>
        <end position="197"/>
    </location>
</feature>
<evidence type="ECO:0000313" key="7">
    <source>
        <dbReference type="Proteomes" id="UP000049983"/>
    </source>
</evidence>
<dbReference type="PANTHER" id="PTHR43280">
    <property type="entry name" value="ARAC-FAMILY TRANSCRIPTIONAL REGULATOR"/>
    <property type="match status" value="1"/>
</dbReference>
<dbReference type="SMART" id="SM00342">
    <property type="entry name" value="HTH_ARAC"/>
    <property type="match status" value="1"/>
</dbReference>
<keyword evidence="3" id="KW-0804">Transcription</keyword>
<keyword evidence="4" id="KW-0812">Transmembrane</keyword>
<proteinExistence type="predicted"/>
<dbReference type="GO" id="GO:0003700">
    <property type="term" value="F:DNA-binding transcription factor activity"/>
    <property type="evidence" value="ECO:0007669"/>
    <property type="project" value="InterPro"/>
</dbReference>
<feature type="transmembrane region" description="Helical" evidence="4">
    <location>
        <begin position="149"/>
        <end position="172"/>
    </location>
</feature>
<keyword evidence="1" id="KW-0805">Transcription regulation</keyword>
<dbReference type="Pfam" id="PF12833">
    <property type="entry name" value="HTH_18"/>
    <property type="match status" value="1"/>
</dbReference>
<dbReference type="PANTHER" id="PTHR43280:SF29">
    <property type="entry name" value="ARAC-FAMILY TRANSCRIPTIONAL REGULATOR"/>
    <property type="match status" value="1"/>
</dbReference>
<evidence type="ECO:0000256" key="2">
    <source>
        <dbReference type="ARBA" id="ARBA00023125"/>
    </source>
</evidence>
<keyword evidence="4" id="KW-1133">Transmembrane helix</keyword>
<keyword evidence="2" id="KW-0238">DNA-binding</keyword>
<feature type="domain" description="HTH araC/xylS-type" evidence="5">
    <location>
        <begin position="238"/>
        <end position="335"/>
    </location>
</feature>
<dbReference type="Gene3D" id="1.10.10.60">
    <property type="entry name" value="Homeodomain-like"/>
    <property type="match status" value="2"/>
</dbReference>
<dbReference type="GO" id="GO:0043565">
    <property type="term" value="F:sequence-specific DNA binding"/>
    <property type="evidence" value="ECO:0007669"/>
    <property type="project" value="InterPro"/>
</dbReference>
<sequence length="361" mass="38980">MIVLPLPLIVALVLGFLFVQAILAGNRPVLFSTLLLLCALQNFVVAAGQYYGLHFAFQLQPILASTIPPLAFVAYMSASVRQVTPARDWIHLFGPAFVFFCVLFAPVTLDIVLAAIFLSYGLALLLSLHAHKDALPLVKLESGAVPQRIWMAISIALLVSAMTDLVIGYAFQTGSPGWAPKIISAGSVASLLAIGLLSVSPDLRTPPACLDKSSEDEFGQAPAKPVTELEIDLVRRLDELLVVRKFYLDPGLTLAMLAQRLHVPAKELSTAINKTTGENVSRYINKYRILHACSLLREGASVTTAMLDSGFNTKSNFNREFARVTAKTPSTWVHVDANYQAEPVASLPSDKPGTTSSPPQA</sequence>
<dbReference type="InterPro" id="IPR009057">
    <property type="entry name" value="Homeodomain-like_sf"/>
</dbReference>
<dbReference type="STRING" id="311410.LA5095_02275"/>
<evidence type="ECO:0000256" key="1">
    <source>
        <dbReference type="ARBA" id="ARBA00023015"/>
    </source>
</evidence>
<dbReference type="GeneID" id="97668561"/>
<dbReference type="SUPFAM" id="SSF46689">
    <property type="entry name" value="Homeodomain-like"/>
    <property type="match status" value="1"/>
</dbReference>
<dbReference type="RefSeq" id="WP_055114972.1">
    <property type="nucleotide sequence ID" value="NZ_CXWA01000002.1"/>
</dbReference>
<protein>
    <submittedName>
        <fullName evidence="6">Transcriptional activator RhaR</fullName>
    </submittedName>
</protein>
<name>A0A0M7AD08_9HYPH</name>
<dbReference type="EMBL" id="CXWC01000002">
    <property type="protein sequence ID" value="CTQ66527.1"/>
    <property type="molecule type" value="Genomic_DNA"/>
</dbReference>
<evidence type="ECO:0000259" key="5">
    <source>
        <dbReference type="PROSITE" id="PS01124"/>
    </source>
</evidence>
<organism evidence="6 7">
    <name type="scientific">Roseibium album</name>
    <dbReference type="NCBI Taxonomy" id="311410"/>
    <lineage>
        <taxon>Bacteria</taxon>
        <taxon>Pseudomonadati</taxon>
        <taxon>Pseudomonadota</taxon>
        <taxon>Alphaproteobacteria</taxon>
        <taxon>Hyphomicrobiales</taxon>
        <taxon>Stappiaceae</taxon>
        <taxon>Roseibium</taxon>
    </lineage>
</organism>